<feature type="region of interest" description="Disordered" evidence="2">
    <location>
        <begin position="433"/>
        <end position="460"/>
    </location>
</feature>
<feature type="compositionally biased region" description="Basic residues" evidence="2">
    <location>
        <begin position="383"/>
        <end position="394"/>
    </location>
</feature>
<dbReference type="InterPro" id="IPR035892">
    <property type="entry name" value="C2_domain_sf"/>
</dbReference>
<feature type="compositionally biased region" description="Basic and acidic residues" evidence="2">
    <location>
        <begin position="372"/>
        <end position="382"/>
    </location>
</feature>
<evidence type="ECO:0000256" key="1">
    <source>
        <dbReference type="SAM" id="Coils"/>
    </source>
</evidence>
<organism evidence="3 4">
    <name type="scientific">Phytophthora fragariaefolia</name>
    <dbReference type="NCBI Taxonomy" id="1490495"/>
    <lineage>
        <taxon>Eukaryota</taxon>
        <taxon>Sar</taxon>
        <taxon>Stramenopiles</taxon>
        <taxon>Oomycota</taxon>
        <taxon>Peronosporomycetes</taxon>
        <taxon>Peronosporales</taxon>
        <taxon>Peronosporaceae</taxon>
        <taxon>Phytophthora</taxon>
    </lineage>
</organism>
<dbReference type="EMBL" id="BSXT01000115">
    <property type="protein sequence ID" value="GMF17996.1"/>
    <property type="molecule type" value="Genomic_DNA"/>
</dbReference>
<dbReference type="Gene3D" id="2.60.40.150">
    <property type="entry name" value="C2 domain"/>
    <property type="match status" value="1"/>
</dbReference>
<feature type="compositionally biased region" description="Basic residues" evidence="2">
    <location>
        <begin position="259"/>
        <end position="284"/>
    </location>
</feature>
<keyword evidence="1" id="KW-0175">Coiled coil</keyword>
<evidence type="ECO:0000313" key="3">
    <source>
        <dbReference type="EMBL" id="GMF17996.1"/>
    </source>
</evidence>
<dbReference type="Proteomes" id="UP001165121">
    <property type="component" value="Unassembled WGS sequence"/>
</dbReference>
<accession>A0A9W6TRX1</accession>
<evidence type="ECO:0000313" key="4">
    <source>
        <dbReference type="Proteomes" id="UP001165121"/>
    </source>
</evidence>
<comment type="caution">
    <text evidence="3">The sequence shown here is derived from an EMBL/GenBank/DDBJ whole genome shotgun (WGS) entry which is preliminary data.</text>
</comment>
<keyword evidence="4" id="KW-1185">Reference proteome</keyword>
<proteinExistence type="predicted"/>
<feature type="region of interest" description="Disordered" evidence="2">
    <location>
        <begin position="240"/>
        <end position="420"/>
    </location>
</feature>
<dbReference type="OrthoDB" id="158071at2759"/>
<evidence type="ECO:0000256" key="2">
    <source>
        <dbReference type="SAM" id="MobiDB-lite"/>
    </source>
</evidence>
<reference evidence="3" key="1">
    <citation type="submission" date="2023-04" db="EMBL/GenBank/DDBJ databases">
        <title>Phytophthora fragariaefolia NBRC 109709.</title>
        <authorList>
            <person name="Ichikawa N."/>
            <person name="Sato H."/>
            <person name="Tonouchi N."/>
        </authorList>
    </citation>
    <scope>NUCLEOTIDE SEQUENCE</scope>
    <source>
        <strain evidence="3">NBRC 109709</strain>
    </source>
</reference>
<protein>
    <submittedName>
        <fullName evidence="3">Unnamed protein product</fullName>
    </submittedName>
</protein>
<name>A0A9W6TRX1_9STRA</name>
<dbReference type="SUPFAM" id="SSF49562">
    <property type="entry name" value="C2 domain (Calcium/lipid-binding domain, CaLB)"/>
    <property type="match status" value="1"/>
</dbReference>
<feature type="compositionally biased region" description="Polar residues" evidence="2">
    <location>
        <begin position="446"/>
        <end position="460"/>
    </location>
</feature>
<sequence>MGVHDPNAEVLTIRVKSRVLLYSPAVGACVVHLRQLQLGSTVDEWFPLYRNDKASGEIRLQICLQQNVATAEPQRRYSQPSEEVIRRLLEQHRELEEARRRELELEQQQRWRQMEDDALKRVGLEEQVQREEKWREQCAKKLEVKYQGFQAEDSDSDLPESFKYRGAQKEQAAAKQMMDNRSLREDAEKNKELEMKFGVPSGYTIYGVDSDYTGREALHRQLTGFGTIRLSVEEMEQVVQNALPSSDSSDSTESEQESRHRRRRDGEKQKRRGSKKKKHAKRRVHSDDDSPYASSVSSTGYRKKSSTIHVPEEKMVKKKSTLRSTSFRSKESNQNQQNEDIPITLTFPGSESDKSPTSYSEEERRRRRRRRAENSKRHENERKRRSKRKPAKSRRNCESSYSSSSVFSSSSSSLSSSEEERLRRKLKKIESRKFKTRAIMNESGDSHASTRTSGMGSQHKLSYDDDSGGIDFISSPYIAQHRSPERAEIMLVNGAHPADQACLPVHLNATKKCRKSGYSESLVSTARDNSDDIYGPDGVGFDEPGVIFMPKHLGQTMKKQSNAELTRSFCF</sequence>
<feature type="compositionally biased region" description="Low complexity" evidence="2">
    <location>
        <begin position="398"/>
        <end position="416"/>
    </location>
</feature>
<gene>
    <name evidence="3" type="ORF">Pfra01_000143500</name>
</gene>
<feature type="compositionally biased region" description="Polar residues" evidence="2">
    <location>
        <begin position="322"/>
        <end position="339"/>
    </location>
</feature>
<feature type="coiled-coil region" evidence="1">
    <location>
        <begin position="81"/>
        <end position="109"/>
    </location>
</feature>
<dbReference type="AlphaFoldDB" id="A0A9W6TRX1"/>